<evidence type="ECO:0000256" key="2">
    <source>
        <dbReference type="ARBA" id="ARBA00022692"/>
    </source>
</evidence>
<evidence type="ECO:0000256" key="8">
    <source>
        <dbReference type="SAM" id="MobiDB-lite"/>
    </source>
</evidence>
<keyword evidence="4 7" id="KW-0472">Membrane</keyword>
<comment type="subcellular location">
    <subcellularLocation>
        <location evidence="7">Cell membrane</location>
        <topology evidence="7">Single-pass membrane protein</topology>
    </subcellularLocation>
</comment>
<dbReference type="EC" id="4.2.2.29" evidence="7"/>
<dbReference type="GO" id="GO:0005886">
    <property type="term" value="C:plasma membrane"/>
    <property type="evidence" value="ECO:0007669"/>
    <property type="project" value="UniProtKB-SubCell"/>
</dbReference>
<protein>
    <recommendedName>
        <fullName evidence="7">Endolytic murein transglycosylase</fullName>
        <ecNumber evidence="7">4.2.2.29</ecNumber>
    </recommendedName>
    <alternativeName>
        <fullName evidence="7">Peptidoglycan lytic transglycosylase</fullName>
    </alternativeName>
    <alternativeName>
        <fullName evidence="7">Peptidoglycan polymerization terminase</fullName>
    </alternativeName>
</protein>
<dbReference type="GO" id="GO:0009252">
    <property type="term" value="P:peptidoglycan biosynthetic process"/>
    <property type="evidence" value="ECO:0007669"/>
    <property type="project" value="UniProtKB-UniRule"/>
</dbReference>
<keyword evidence="6 7" id="KW-0961">Cell wall biogenesis/degradation</keyword>
<feature type="site" description="Important for catalytic activity" evidence="7">
    <location>
        <position position="269"/>
    </location>
</feature>
<name>A0A512DAB6_9CELL</name>
<evidence type="ECO:0000256" key="5">
    <source>
        <dbReference type="ARBA" id="ARBA00023239"/>
    </source>
</evidence>
<evidence type="ECO:0000256" key="6">
    <source>
        <dbReference type="ARBA" id="ARBA00023316"/>
    </source>
</evidence>
<keyword evidence="3 7" id="KW-1133">Transmembrane helix</keyword>
<comment type="caution">
    <text evidence="9">The sequence shown here is derived from an EMBL/GenBank/DDBJ whole genome shotgun (WGS) entry which is preliminary data.</text>
</comment>
<comment type="similarity">
    <text evidence="7">Belongs to the transglycosylase MltG family.</text>
</comment>
<dbReference type="PANTHER" id="PTHR30518">
    <property type="entry name" value="ENDOLYTIC MUREIN TRANSGLYCOSYLASE"/>
    <property type="match status" value="1"/>
</dbReference>
<keyword evidence="1 7" id="KW-1003">Cell membrane</keyword>
<dbReference type="PANTHER" id="PTHR30518:SF2">
    <property type="entry name" value="ENDOLYTIC MUREIN TRANSGLYCOSYLASE"/>
    <property type="match status" value="1"/>
</dbReference>
<comment type="catalytic activity">
    <reaction evidence="7">
        <text>a peptidoglycan chain = a peptidoglycan chain with N-acetyl-1,6-anhydromuramyl-[peptide] at the reducing end + a peptidoglycan chain with N-acetylglucosamine at the non-reducing end.</text>
        <dbReference type="EC" id="4.2.2.29"/>
    </reaction>
</comment>
<evidence type="ECO:0000256" key="1">
    <source>
        <dbReference type="ARBA" id="ARBA00022475"/>
    </source>
</evidence>
<gene>
    <name evidence="7" type="primary">mltG</name>
    <name evidence="9" type="ORF">CAE01nite_11200</name>
</gene>
<dbReference type="AlphaFoldDB" id="A0A512DAB6"/>
<feature type="transmembrane region" description="Helical" evidence="7">
    <location>
        <begin position="51"/>
        <end position="73"/>
    </location>
</feature>
<proteinExistence type="inferred from homology"/>
<dbReference type="GO" id="GO:0071555">
    <property type="term" value="P:cell wall organization"/>
    <property type="evidence" value="ECO:0007669"/>
    <property type="project" value="UniProtKB-KW"/>
</dbReference>
<keyword evidence="5 7" id="KW-0456">Lyase</keyword>
<evidence type="ECO:0000256" key="3">
    <source>
        <dbReference type="ARBA" id="ARBA00022989"/>
    </source>
</evidence>
<evidence type="ECO:0000256" key="4">
    <source>
        <dbReference type="ARBA" id="ARBA00023136"/>
    </source>
</evidence>
<keyword evidence="2 7" id="KW-0812">Transmembrane</keyword>
<sequence>MESGRPGAAGHLAVGELLEPETTEVEVPATRASRRDQSRERLRRKRRRRSVIAVVLAVLLLVGAGYVVVRVLAPLFDRSGTTQSVADHPGPGHGSAQVVVNPGDTGAAIGATLEGAGVVASVNAFTTAYTANPAAASIQPGTYELLLEMKASDAVNALLDTARRISYKVTIPEGLTANQTYERISAVTLIPVEELQAAATGGGVGLPPESGGSIEGWLFPATYSFEPASTATTILSEMVAKTVSVLDGLGVPAERRQTVLIMASVAEKEVSFPEEYPKVARVIQNRLDREIPLGMDTINAYGLGKPAIELVAADFEVDNPYNSRMHLGLPPTPISNPGEAAIAGALSPAEGNWVYFITVDLDTGETIFTDSYDEFLAGKAQYQEWLANDGSGEDG</sequence>
<dbReference type="NCBIfam" id="TIGR00247">
    <property type="entry name" value="endolytic transglycosylase MltG"/>
    <property type="match status" value="1"/>
</dbReference>
<dbReference type="InterPro" id="IPR003770">
    <property type="entry name" value="MLTG-like"/>
</dbReference>
<keyword evidence="10" id="KW-1185">Reference proteome</keyword>
<dbReference type="GO" id="GO:0008932">
    <property type="term" value="F:lytic endotransglycosylase activity"/>
    <property type="evidence" value="ECO:0007669"/>
    <property type="project" value="UniProtKB-UniRule"/>
</dbReference>
<evidence type="ECO:0000256" key="7">
    <source>
        <dbReference type="HAMAP-Rule" id="MF_02065"/>
    </source>
</evidence>
<accession>A0A512DAB6</accession>
<dbReference type="HAMAP" id="MF_02065">
    <property type="entry name" value="MltG"/>
    <property type="match status" value="1"/>
</dbReference>
<dbReference type="EMBL" id="BJYY01000009">
    <property type="protein sequence ID" value="GEO33395.1"/>
    <property type="molecule type" value="Genomic_DNA"/>
</dbReference>
<dbReference type="Gene3D" id="3.30.1490.480">
    <property type="entry name" value="Endolytic murein transglycosylase"/>
    <property type="match status" value="1"/>
</dbReference>
<dbReference type="Pfam" id="PF02618">
    <property type="entry name" value="YceG"/>
    <property type="match status" value="1"/>
</dbReference>
<dbReference type="RefSeq" id="WP_246131027.1">
    <property type="nucleotide sequence ID" value="NZ_BAAARM010000002.1"/>
</dbReference>
<organism evidence="9 10">
    <name type="scientific">Cellulomonas aerilata</name>
    <dbReference type="NCBI Taxonomy" id="515326"/>
    <lineage>
        <taxon>Bacteria</taxon>
        <taxon>Bacillati</taxon>
        <taxon>Actinomycetota</taxon>
        <taxon>Actinomycetes</taxon>
        <taxon>Micrococcales</taxon>
        <taxon>Cellulomonadaceae</taxon>
        <taxon>Cellulomonas</taxon>
    </lineage>
</organism>
<reference evidence="9 10" key="1">
    <citation type="submission" date="2019-07" db="EMBL/GenBank/DDBJ databases">
        <title>Whole genome shotgun sequence of Cellulomonas aerilata NBRC 106308.</title>
        <authorList>
            <person name="Hosoyama A."/>
            <person name="Uohara A."/>
            <person name="Ohji S."/>
            <person name="Ichikawa N."/>
        </authorList>
    </citation>
    <scope>NUCLEOTIDE SEQUENCE [LARGE SCALE GENOMIC DNA]</scope>
    <source>
        <strain evidence="9 10">NBRC 106308</strain>
    </source>
</reference>
<evidence type="ECO:0000313" key="10">
    <source>
        <dbReference type="Proteomes" id="UP000321181"/>
    </source>
</evidence>
<feature type="region of interest" description="Disordered" evidence="8">
    <location>
        <begin position="1"/>
        <end position="44"/>
    </location>
</feature>
<dbReference type="Proteomes" id="UP000321181">
    <property type="component" value="Unassembled WGS sequence"/>
</dbReference>
<comment type="function">
    <text evidence="7">Functions as a peptidoglycan terminase that cleaves nascent peptidoglycan strands endolytically to terminate their elongation.</text>
</comment>
<evidence type="ECO:0000313" key="9">
    <source>
        <dbReference type="EMBL" id="GEO33395.1"/>
    </source>
</evidence>